<gene>
    <name evidence="2" type="ORF">ATR01nite_26230</name>
</gene>
<dbReference type="AlphaFoldDB" id="A0A511FRH0"/>
<accession>A0A511FRH0</accession>
<feature type="compositionally biased region" description="Low complexity" evidence="1">
    <location>
        <begin position="73"/>
        <end position="101"/>
    </location>
</feature>
<dbReference type="Proteomes" id="UP000321800">
    <property type="component" value="Unassembled WGS sequence"/>
</dbReference>
<feature type="compositionally biased region" description="Low complexity" evidence="1">
    <location>
        <begin position="52"/>
        <end position="62"/>
    </location>
</feature>
<dbReference type="RefSeq" id="WP_145912921.1">
    <property type="nucleotide sequence ID" value="NZ_BJVR01000041.1"/>
</dbReference>
<evidence type="ECO:0000313" key="3">
    <source>
        <dbReference type="Proteomes" id="UP000321800"/>
    </source>
</evidence>
<reference evidence="2 3" key="1">
    <citation type="submission" date="2019-07" db="EMBL/GenBank/DDBJ databases">
        <title>Whole genome shotgun sequence of Acetobacter tropicalis NBRC 16470.</title>
        <authorList>
            <person name="Hosoyama A."/>
            <person name="Uohara A."/>
            <person name="Ohji S."/>
            <person name="Ichikawa N."/>
        </authorList>
    </citation>
    <scope>NUCLEOTIDE SEQUENCE [LARGE SCALE GENOMIC DNA]</scope>
    <source>
        <strain evidence="2 3">NBRC 16470</strain>
    </source>
</reference>
<feature type="compositionally biased region" description="Low complexity" evidence="1">
    <location>
        <begin position="169"/>
        <end position="193"/>
    </location>
</feature>
<protein>
    <submittedName>
        <fullName evidence="2">Uncharacterized protein</fullName>
    </submittedName>
</protein>
<feature type="region of interest" description="Disordered" evidence="1">
    <location>
        <begin position="1"/>
        <end position="101"/>
    </location>
</feature>
<feature type="compositionally biased region" description="Basic and acidic residues" evidence="1">
    <location>
        <begin position="214"/>
        <end position="224"/>
    </location>
</feature>
<feature type="compositionally biased region" description="Polar residues" evidence="1">
    <location>
        <begin position="1"/>
        <end position="15"/>
    </location>
</feature>
<proteinExistence type="predicted"/>
<evidence type="ECO:0000313" key="2">
    <source>
        <dbReference type="EMBL" id="GEL51548.1"/>
    </source>
</evidence>
<comment type="caution">
    <text evidence="2">The sequence shown here is derived from an EMBL/GenBank/DDBJ whole genome shotgun (WGS) entry which is preliminary data.</text>
</comment>
<feature type="region of interest" description="Disordered" evidence="1">
    <location>
        <begin position="162"/>
        <end position="241"/>
    </location>
</feature>
<organism evidence="2 3">
    <name type="scientific">Acetobacter tropicalis</name>
    <dbReference type="NCBI Taxonomy" id="104102"/>
    <lineage>
        <taxon>Bacteria</taxon>
        <taxon>Pseudomonadati</taxon>
        <taxon>Pseudomonadota</taxon>
        <taxon>Alphaproteobacteria</taxon>
        <taxon>Acetobacterales</taxon>
        <taxon>Acetobacteraceae</taxon>
        <taxon>Acetobacter</taxon>
    </lineage>
</organism>
<name>A0A511FRH0_9PROT</name>
<dbReference type="EMBL" id="BJVR01000041">
    <property type="protein sequence ID" value="GEL51548.1"/>
    <property type="molecule type" value="Genomic_DNA"/>
</dbReference>
<evidence type="ECO:0000256" key="1">
    <source>
        <dbReference type="SAM" id="MobiDB-lite"/>
    </source>
</evidence>
<sequence>MKVSSSPFETFLTSQHETKNDLEFSKLLGNIDGTKVERSKVKDSKHKSQHNSSGHASHAGSSTRPDTTKPDQSSSSSEASGSEEPKTDGTNSSDSGSDTSSIKSLIASAEKILAYAQTAGNVLPQVADLVDVISELKSGTISKSDATTKILQIGADILQSVGDKGGSSAGSDTSSGTSSSDSTSGSDAASSTTVNRVTPDKSMDAFASTPPTSETKRPDDDTRSAQDIINDNPILKNLGNQSGIRDKLNELVGGQMTTNPDQAYRAVALLTYIKSSLGRNGADRGDIVSDGKIDGFTKDGDARHGTEAGVLQDVTKQGWGYLGQLINHQLPDTKDSHVREDGSNMDNLPWGWQHFGEPILNILTEVAGVVSK</sequence>